<dbReference type="Proteomes" id="UP000654257">
    <property type="component" value="Unassembled WGS sequence"/>
</dbReference>
<dbReference type="EMBL" id="BMCU01000004">
    <property type="protein sequence ID" value="GGG20530.1"/>
    <property type="molecule type" value="Genomic_DNA"/>
</dbReference>
<organism evidence="8 9">
    <name type="scientific">Rhodococcoides trifolii</name>
    <dbReference type="NCBI Taxonomy" id="908250"/>
    <lineage>
        <taxon>Bacteria</taxon>
        <taxon>Bacillati</taxon>
        <taxon>Actinomycetota</taxon>
        <taxon>Actinomycetes</taxon>
        <taxon>Mycobacteriales</taxon>
        <taxon>Nocardiaceae</taxon>
        <taxon>Rhodococcoides</taxon>
    </lineage>
</organism>
<keyword evidence="6" id="KW-0456">Lyase</keyword>
<dbReference type="AlphaFoldDB" id="A0A917G367"/>
<dbReference type="EC" id="4.1.1.97" evidence="3"/>
<evidence type="ECO:0000313" key="8">
    <source>
        <dbReference type="EMBL" id="GGG20530.1"/>
    </source>
</evidence>
<keyword evidence="9" id="KW-1185">Reference proteome</keyword>
<reference evidence="8" key="1">
    <citation type="journal article" date="2014" name="Int. J. Syst. Evol. Microbiol.">
        <title>Complete genome sequence of Corynebacterium casei LMG S-19264T (=DSM 44701T), isolated from a smear-ripened cheese.</title>
        <authorList>
            <consortium name="US DOE Joint Genome Institute (JGI-PGF)"/>
            <person name="Walter F."/>
            <person name="Albersmeier A."/>
            <person name="Kalinowski J."/>
            <person name="Ruckert C."/>
        </authorList>
    </citation>
    <scope>NUCLEOTIDE SEQUENCE</scope>
    <source>
        <strain evidence="8">CCM 7905</strain>
    </source>
</reference>
<comment type="catalytic activity">
    <reaction evidence="1">
        <text>5-hydroxy-2-oxo-4-ureido-2,5-dihydro-1H-imidazole-5-carboxylate + H(+) = (S)-allantoin + CO2</text>
        <dbReference type="Rhea" id="RHEA:26301"/>
        <dbReference type="ChEBI" id="CHEBI:15378"/>
        <dbReference type="ChEBI" id="CHEBI:15678"/>
        <dbReference type="ChEBI" id="CHEBI:16526"/>
        <dbReference type="ChEBI" id="CHEBI:58639"/>
        <dbReference type="EC" id="4.1.1.97"/>
    </reaction>
</comment>
<evidence type="ECO:0000256" key="6">
    <source>
        <dbReference type="ARBA" id="ARBA00023239"/>
    </source>
</evidence>
<dbReference type="Pfam" id="PF09349">
    <property type="entry name" value="OHCU_decarbox"/>
    <property type="match status" value="1"/>
</dbReference>
<keyword evidence="5" id="KW-0210">Decarboxylase</keyword>
<evidence type="ECO:0000256" key="2">
    <source>
        <dbReference type="ARBA" id="ARBA00004754"/>
    </source>
</evidence>
<dbReference type="GO" id="GO:0051997">
    <property type="term" value="F:2-oxo-4-hydroxy-4-carboxy-5-ureidoimidazoline decarboxylase activity"/>
    <property type="evidence" value="ECO:0007669"/>
    <property type="project" value="UniProtKB-EC"/>
</dbReference>
<gene>
    <name evidence="8" type="ORF">GCM10007304_38000</name>
</gene>
<dbReference type="Gene3D" id="1.10.3330.10">
    <property type="entry name" value="Oxo-4-hydroxy-4-carboxy-5-ureidoimidazoline decarboxylase"/>
    <property type="match status" value="1"/>
</dbReference>
<dbReference type="InterPro" id="IPR018020">
    <property type="entry name" value="OHCU_decarboxylase"/>
</dbReference>
<evidence type="ECO:0000256" key="3">
    <source>
        <dbReference type="ARBA" id="ARBA00012257"/>
    </source>
</evidence>
<comment type="pathway">
    <text evidence="2">Purine metabolism; urate degradation; (S)-allantoin from urate: step 3/3.</text>
</comment>
<dbReference type="InterPro" id="IPR036778">
    <property type="entry name" value="OHCU_decarboxylase_sf"/>
</dbReference>
<proteinExistence type="predicted"/>
<reference evidence="8" key="2">
    <citation type="submission" date="2020-09" db="EMBL/GenBank/DDBJ databases">
        <authorList>
            <person name="Sun Q."/>
            <person name="Sedlacek I."/>
        </authorList>
    </citation>
    <scope>NUCLEOTIDE SEQUENCE</scope>
    <source>
        <strain evidence="8">CCM 7905</strain>
    </source>
</reference>
<dbReference type="SUPFAM" id="SSF158694">
    <property type="entry name" value="UraD-Like"/>
    <property type="match status" value="1"/>
</dbReference>
<evidence type="ECO:0000256" key="1">
    <source>
        <dbReference type="ARBA" id="ARBA00001163"/>
    </source>
</evidence>
<dbReference type="PANTHER" id="PTHR43466:SF1">
    <property type="entry name" value="2-OXO-4-HYDROXY-4-CARBOXY-5-UREIDOIMIDAZOLINE DECARBOXYLASE-RELATED"/>
    <property type="match status" value="1"/>
</dbReference>
<feature type="domain" description="Oxo-4-hydroxy-4-carboxy-5-ureidoimidazoline decarboxylase" evidence="7">
    <location>
        <begin position="1"/>
        <end position="146"/>
    </location>
</feature>
<dbReference type="NCBIfam" id="NF010372">
    <property type="entry name" value="PRK13798.1"/>
    <property type="match status" value="1"/>
</dbReference>
<sequence length="158" mass="17931">MNHRQAVHALFECCPSVTWASTIVDRRPYASYDDLFRAADTELGELSEADIDEALTGHPPICSRLNRFRSAQEQCAVVVSEDEQEMLRSACASYQELFGFRLLCVPAGRTAPALTAEITGRMHNDRDTERKVMRNELAKINHIRLERMLGPEEGYPLY</sequence>
<protein>
    <recommendedName>
        <fullName evidence="3">2-oxo-4-hydroxy-4-carboxy-5-ureidoimidazoline decarboxylase</fullName>
        <ecNumber evidence="3">4.1.1.97</ecNumber>
    </recommendedName>
</protein>
<name>A0A917G367_9NOCA</name>
<evidence type="ECO:0000256" key="5">
    <source>
        <dbReference type="ARBA" id="ARBA00022793"/>
    </source>
</evidence>
<dbReference type="GO" id="GO:0006144">
    <property type="term" value="P:purine nucleobase metabolic process"/>
    <property type="evidence" value="ECO:0007669"/>
    <property type="project" value="UniProtKB-KW"/>
</dbReference>
<evidence type="ECO:0000313" key="9">
    <source>
        <dbReference type="Proteomes" id="UP000654257"/>
    </source>
</evidence>
<evidence type="ECO:0000256" key="4">
    <source>
        <dbReference type="ARBA" id="ARBA00022631"/>
    </source>
</evidence>
<dbReference type="PANTHER" id="PTHR43466">
    <property type="entry name" value="2-OXO-4-HYDROXY-4-CARBOXY-5-UREIDOIMIDAZOLINE DECARBOXYLASE-RELATED"/>
    <property type="match status" value="1"/>
</dbReference>
<comment type="caution">
    <text evidence="8">The sequence shown here is derived from an EMBL/GenBank/DDBJ whole genome shotgun (WGS) entry which is preliminary data.</text>
</comment>
<evidence type="ECO:0000259" key="7">
    <source>
        <dbReference type="Pfam" id="PF09349"/>
    </source>
</evidence>
<accession>A0A917G367</accession>
<dbReference type="GO" id="GO:0019628">
    <property type="term" value="P:urate catabolic process"/>
    <property type="evidence" value="ECO:0007669"/>
    <property type="project" value="TreeGrafter"/>
</dbReference>
<keyword evidence="4" id="KW-0659">Purine metabolism</keyword>